<evidence type="ECO:0000256" key="1">
    <source>
        <dbReference type="SAM" id="Coils"/>
    </source>
</evidence>
<dbReference type="Proteomes" id="UP001566132">
    <property type="component" value="Unassembled WGS sequence"/>
</dbReference>
<protein>
    <submittedName>
        <fullName evidence="2">Uncharacterized protein</fullName>
    </submittedName>
</protein>
<proteinExistence type="predicted"/>
<evidence type="ECO:0000313" key="3">
    <source>
        <dbReference type="Proteomes" id="UP001566132"/>
    </source>
</evidence>
<accession>A0ABD1E822</accession>
<keyword evidence="3" id="KW-1185">Reference proteome</keyword>
<name>A0ABD1E822_HYPHA</name>
<feature type="coiled-coil region" evidence="1">
    <location>
        <begin position="215"/>
        <end position="330"/>
    </location>
</feature>
<organism evidence="2 3">
    <name type="scientific">Hypothenemus hampei</name>
    <name type="common">Coffee berry borer</name>
    <dbReference type="NCBI Taxonomy" id="57062"/>
    <lineage>
        <taxon>Eukaryota</taxon>
        <taxon>Metazoa</taxon>
        <taxon>Ecdysozoa</taxon>
        <taxon>Arthropoda</taxon>
        <taxon>Hexapoda</taxon>
        <taxon>Insecta</taxon>
        <taxon>Pterygota</taxon>
        <taxon>Neoptera</taxon>
        <taxon>Endopterygota</taxon>
        <taxon>Coleoptera</taxon>
        <taxon>Polyphaga</taxon>
        <taxon>Cucujiformia</taxon>
        <taxon>Curculionidae</taxon>
        <taxon>Scolytinae</taxon>
        <taxon>Hypothenemus</taxon>
    </lineage>
</organism>
<sequence length="398" mass="45873">MSVKSTLLIAMGQDAIFLNNIINDIFNSREEDISVKSWIRPWESSRNNNLSIKGLSYEEILEIIIDRMYILVNIFLEIMRVTPKKPKTLQPSRYSLGTAVQLFYKHFCEILADKMKTEKIACEKSINLHISDKNTQTEITTLTVCDSCNCAVTCIKRLLRSLKNEEQAKLKCQIFDITQFGCMLKVTSSIEESLHNLFTNLLKKDNDITRKMEICESLKKKLEEKDIKITIMEEEIDSLKRMLQKGSQKLFKLNDEKKQLSDNLSFKISTIDTLEQTINSLKGDLNESTNETEKLKCINGIMRKNVDSSIELLSKSATIFEEKIAKMNQEHETIKLILMQYEKSLLYLNVKLGKIAKHFAKIEIKLEGIIRDTNTNGKEENVNNLKQKLIDIRVNGSK</sequence>
<dbReference type="AlphaFoldDB" id="A0ABD1E822"/>
<keyword evidence="1" id="KW-0175">Coiled coil</keyword>
<evidence type="ECO:0000313" key="2">
    <source>
        <dbReference type="EMBL" id="KAL1490740.1"/>
    </source>
</evidence>
<dbReference type="EMBL" id="JBDJPC010000010">
    <property type="protein sequence ID" value="KAL1490740.1"/>
    <property type="molecule type" value="Genomic_DNA"/>
</dbReference>
<gene>
    <name evidence="2" type="ORF">ABEB36_013388</name>
</gene>
<comment type="caution">
    <text evidence="2">The sequence shown here is derived from an EMBL/GenBank/DDBJ whole genome shotgun (WGS) entry which is preliminary data.</text>
</comment>
<reference evidence="2 3" key="1">
    <citation type="submission" date="2024-05" db="EMBL/GenBank/DDBJ databases">
        <title>Genetic variation in Jamaican populations of the coffee berry borer (Hypothenemus hampei).</title>
        <authorList>
            <person name="Errbii M."/>
            <person name="Myrie A."/>
        </authorList>
    </citation>
    <scope>NUCLEOTIDE SEQUENCE [LARGE SCALE GENOMIC DNA]</scope>
    <source>
        <strain evidence="2">JA-Hopewell-2020-01-JO</strain>
        <tissue evidence="2">Whole body</tissue>
    </source>
</reference>